<dbReference type="GeneID" id="94831743"/>
<organism evidence="2 3">
    <name type="scientific">Tritrichomonas foetus</name>
    <dbReference type="NCBI Taxonomy" id="1144522"/>
    <lineage>
        <taxon>Eukaryota</taxon>
        <taxon>Metamonada</taxon>
        <taxon>Parabasalia</taxon>
        <taxon>Tritrichomonadida</taxon>
        <taxon>Tritrichomonadidae</taxon>
        <taxon>Tritrichomonas</taxon>
    </lineage>
</organism>
<dbReference type="Pfam" id="PF00069">
    <property type="entry name" value="Pkinase"/>
    <property type="match status" value="1"/>
</dbReference>
<evidence type="ECO:0000259" key="1">
    <source>
        <dbReference type="PROSITE" id="PS50011"/>
    </source>
</evidence>
<evidence type="ECO:0000313" key="3">
    <source>
        <dbReference type="Proteomes" id="UP000179807"/>
    </source>
</evidence>
<keyword evidence="2" id="KW-0418">Kinase</keyword>
<dbReference type="PROSITE" id="PS50011">
    <property type="entry name" value="PROTEIN_KINASE_DOM"/>
    <property type="match status" value="1"/>
</dbReference>
<dbReference type="RefSeq" id="XP_068369661.1">
    <property type="nucleotide sequence ID" value="XM_068497039.1"/>
</dbReference>
<dbReference type="VEuPathDB" id="TrichDB:TRFO_13103"/>
<dbReference type="InterPro" id="IPR008266">
    <property type="entry name" value="Tyr_kinase_AS"/>
</dbReference>
<comment type="caution">
    <text evidence="2">The sequence shown here is derived from an EMBL/GenBank/DDBJ whole genome shotgun (WGS) entry which is preliminary data.</text>
</comment>
<evidence type="ECO:0000313" key="2">
    <source>
        <dbReference type="EMBL" id="OHT16525.1"/>
    </source>
</evidence>
<dbReference type="PANTHER" id="PTHR24362:SF309">
    <property type="entry name" value="PROTEIN KINASE DOMAIN-CONTAINING PROTEIN"/>
    <property type="match status" value="1"/>
</dbReference>
<dbReference type="Gene3D" id="1.10.510.10">
    <property type="entry name" value="Transferase(Phosphotransferase) domain 1"/>
    <property type="match status" value="1"/>
</dbReference>
<dbReference type="PROSITE" id="PS00109">
    <property type="entry name" value="PROTEIN_KINASE_TYR"/>
    <property type="match status" value="1"/>
</dbReference>
<dbReference type="InterPro" id="IPR000719">
    <property type="entry name" value="Prot_kinase_dom"/>
</dbReference>
<dbReference type="Proteomes" id="UP000179807">
    <property type="component" value="Unassembled WGS sequence"/>
</dbReference>
<dbReference type="EMBL" id="MLAK01000100">
    <property type="protein sequence ID" value="OHT16525.1"/>
    <property type="molecule type" value="Genomic_DNA"/>
</dbReference>
<dbReference type="SUPFAM" id="SSF56112">
    <property type="entry name" value="Protein kinase-like (PK-like)"/>
    <property type="match status" value="1"/>
</dbReference>
<reference evidence="2" key="1">
    <citation type="submission" date="2016-10" db="EMBL/GenBank/DDBJ databases">
        <authorList>
            <person name="Benchimol M."/>
            <person name="Almeida L.G."/>
            <person name="Vasconcelos A.T."/>
            <person name="Perreira-Neves A."/>
            <person name="Rosa I.A."/>
            <person name="Tasca T."/>
            <person name="Bogo M.R."/>
            <person name="de Souza W."/>
        </authorList>
    </citation>
    <scope>NUCLEOTIDE SEQUENCE [LARGE SCALE GENOMIC DNA]</scope>
    <source>
        <strain evidence="2">K</strain>
    </source>
</reference>
<dbReference type="GO" id="GO:0004672">
    <property type="term" value="F:protein kinase activity"/>
    <property type="evidence" value="ECO:0007669"/>
    <property type="project" value="InterPro"/>
</dbReference>
<sequence>MIREIFESLDLKQNQIIQTLSEHQYTYRRPLSHLSFGRYHLIYSEKYHQEFVVEIIVGPPKHKNGNTEVTALVTLIHQNIIHLYEYFSDDELLYLILEYCPGGNLEEYVKSNGPLKSQKLYLICKQLISALDYSHSLKIPHCDIRPANILIDVNDRPKIIGFGKMHPYDDPLPESRPYMAPEKISYSSHDPMKADIWSLGVCFYYLATGELPWQTKTESSLRTMISIGKIPSNTISDQEFLKIIKKMVRVAPNQRVDWKTIMSEPIFNIEKKKPQKKVTLYLSKSLDKCTIFRTVQPQSGQMSPLANDPGQPEARPAHLSKCGSVISFQKSRISRGIRKAKCSSLYAFIRMSEG</sequence>
<accession>A0A1J4L3M9</accession>
<dbReference type="OrthoDB" id="2642739at2759"/>
<dbReference type="GO" id="GO:0005524">
    <property type="term" value="F:ATP binding"/>
    <property type="evidence" value="ECO:0007669"/>
    <property type="project" value="InterPro"/>
</dbReference>
<gene>
    <name evidence="2" type="ORF">TRFO_13103</name>
</gene>
<dbReference type="CDD" id="cd14014">
    <property type="entry name" value="STKc_PknB_like"/>
    <property type="match status" value="1"/>
</dbReference>
<proteinExistence type="predicted"/>
<keyword evidence="2" id="KW-0808">Transferase</keyword>
<feature type="domain" description="Protein kinase" evidence="1">
    <location>
        <begin position="25"/>
        <end position="267"/>
    </location>
</feature>
<dbReference type="InterPro" id="IPR011009">
    <property type="entry name" value="Kinase-like_dom_sf"/>
</dbReference>
<protein>
    <submittedName>
        <fullName evidence="2">CAMK family protein kinase</fullName>
    </submittedName>
</protein>
<dbReference type="PANTHER" id="PTHR24362">
    <property type="entry name" value="SERINE/THREONINE-PROTEIN KINASE NEK"/>
    <property type="match status" value="1"/>
</dbReference>
<name>A0A1J4L3M9_9EUKA</name>
<keyword evidence="3" id="KW-1185">Reference proteome</keyword>
<dbReference type="AlphaFoldDB" id="A0A1J4L3M9"/>